<dbReference type="AlphaFoldDB" id="A0AAV4BF13"/>
<dbReference type="Proteomes" id="UP000735302">
    <property type="component" value="Unassembled WGS sequence"/>
</dbReference>
<gene>
    <name evidence="1" type="ORF">PoB_004551600</name>
</gene>
<organism evidence="1 2">
    <name type="scientific">Plakobranchus ocellatus</name>
    <dbReference type="NCBI Taxonomy" id="259542"/>
    <lineage>
        <taxon>Eukaryota</taxon>
        <taxon>Metazoa</taxon>
        <taxon>Spiralia</taxon>
        <taxon>Lophotrochozoa</taxon>
        <taxon>Mollusca</taxon>
        <taxon>Gastropoda</taxon>
        <taxon>Heterobranchia</taxon>
        <taxon>Euthyneura</taxon>
        <taxon>Panpulmonata</taxon>
        <taxon>Sacoglossa</taxon>
        <taxon>Placobranchoidea</taxon>
        <taxon>Plakobranchidae</taxon>
        <taxon>Plakobranchus</taxon>
    </lineage>
</organism>
<accession>A0AAV4BF13</accession>
<reference evidence="1 2" key="1">
    <citation type="journal article" date="2021" name="Elife">
        <title>Chloroplast acquisition without the gene transfer in kleptoplastic sea slugs, Plakobranchus ocellatus.</title>
        <authorList>
            <person name="Maeda T."/>
            <person name="Takahashi S."/>
            <person name="Yoshida T."/>
            <person name="Shimamura S."/>
            <person name="Takaki Y."/>
            <person name="Nagai Y."/>
            <person name="Toyoda A."/>
            <person name="Suzuki Y."/>
            <person name="Arimoto A."/>
            <person name="Ishii H."/>
            <person name="Satoh N."/>
            <person name="Nishiyama T."/>
            <person name="Hasebe M."/>
            <person name="Maruyama T."/>
            <person name="Minagawa J."/>
            <person name="Obokata J."/>
            <person name="Shigenobu S."/>
        </authorList>
    </citation>
    <scope>NUCLEOTIDE SEQUENCE [LARGE SCALE GENOMIC DNA]</scope>
</reference>
<protein>
    <submittedName>
        <fullName evidence="1">Uncharacterized protein</fullName>
    </submittedName>
</protein>
<comment type="caution">
    <text evidence="1">The sequence shown here is derived from an EMBL/GenBank/DDBJ whole genome shotgun (WGS) entry which is preliminary data.</text>
</comment>
<name>A0AAV4BF13_9GAST</name>
<dbReference type="EMBL" id="BLXT01004995">
    <property type="protein sequence ID" value="GFO19011.1"/>
    <property type="molecule type" value="Genomic_DNA"/>
</dbReference>
<sequence length="76" mass="8133">MRSTVPPTVAIPARDNTARLKHRVDTKSLPGVLPVQKKQSTPVGSGHPMATKPGLLDGFGQSQCIWAQTAGQRKCQ</sequence>
<evidence type="ECO:0000313" key="2">
    <source>
        <dbReference type="Proteomes" id="UP000735302"/>
    </source>
</evidence>
<keyword evidence="2" id="KW-1185">Reference proteome</keyword>
<proteinExistence type="predicted"/>
<evidence type="ECO:0000313" key="1">
    <source>
        <dbReference type="EMBL" id="GFO19011.1"/>
    </source>
</evidence>